<dbReference type="PANTHER" id="PTHR30349:SF64">
    <property type="entry name" value="PROPHAGE INTEGRASE INTD-RELATED"/>
    <property type="match status" value="1"/>
</dbReference>
<dbReference type="InterPro" id="IPR013762">
    <property type="entry name" value="Integrase-like_cat_sf"/>
</dbReference>
<name>A0ABS5M5M9_9MICO</name>
<evidence type="ECO:0000256" key="2">
    <source>
        <dbReference type="ARBA" id="ARBA00022908"/>
    </source>
</evidence>
<feature type="domain" description="Core-binding (CB)" evidence="7">
    <location>
        <begin position="63"/>
        <end position="142"/>
    </location>
</feature>
<dbReference type="RefSeq" id="WP_211649484.1">
    <property type="nucleotide sequence ID" value="NZ_JAFEVO010000001.1"/>
</dbReference>
<protein>
    <submittedName>
        <fullName evidence="8">Site-specific integrase</fullName>
    </submittedName>
</protein>
<comment type="caution">
    <text evidence="8">The sequence shown here is derived from an EMBL/GenBank/DDBJ whole genome shotgun (WGS) entry which is preliminary data.</text>
</comment>
<dbReference type="Pfam" id="PF14659">
    <property type="entry name" value="Phage_int_SAM_3"/>
    <property type="match status" value="1"/>
</dbReference>
<keyword evidence="4" id="KW-0233">DNA recombination</keyword>
<evidence type="ECO:0000313" key="9">
    <source>
        <dbReference type="Proteomes" id="UP000811492"/>
    </source>
</evidence>
<reference evidence="8 9" key="1">
    <citation type="submission" date="2021-02" db="EMBL/GenBank/DDBJ databases">
        <title>Draft genome and description of Leucobacter sp nov strain Marseille-Q4368.</title>
        <authorList>
            <person name="Boxberger M."/>
            <person name="La Scola B."/>
        </authorList>
    </citation>
    <scope>NUCLEOTIDE SEQUENCE [LARGE SCALE GENOMIC DNA]</scope>
    <source>
        <strain evidence="8 9">Marseille-Q4368</strain>
    </source>
</reference>
<evidence type="ECO:0000256" key="1">
    <source>
        <dbReference type="ARBA" id="ARBA00008857"/>
    </source>
</evidence>
<feature type="domain" description="Tyr recombinase" evidence="6">
    <location>
        <begin position="164"/>
        <end position="351"/>
    </location>
</feature>
<dbReference type="InterPro" id="IPR011010">
    <property type="entry name" value="DNA_brk_join_enz"/>
</dbReference>
<gene>
    <name evidence="8" type="ORF">JSQ98_09700</name>
</gene>
<sequence length="380" mass="42502">MGSISAYQTAKGEKRYRIIYRRPDHKQTSERGFRRKRDAELRLAEVEITKARGEYVTASEGRVTVRELGATWLASKKGVLKPSSFASLQASWKNYVEPKWGGRAIADIRHSEVQTWVSSIGMSSTVVARAYGILASILDTAERDRRVASNVSRGISLPRKTLHRKRRYLTHRELWRVASAAGQHHALVLTLGYCGLRWGELIGLQVSSIDFNKSRIHVTRNVVEVDGKFHEGTPKTHETRAVPVPAEVLERLRIRCATKQSTDLVFDNGYGGFMKRVRASRGSKSWWKSALDDAGVDRMVLHDLRHTAASLAVSAGANVKAVQRMLGHASAAMTLDVYSDLFDDDLEALTKRLDQAIASQDVANLLPDPRVRKARTPELH</sequence>
<dbReference type="PROSITE" id="PS51900">
    <property type="entry name" value="CB"/>
    <property type="match status" value="1"/>
</dbReference>
<dbReference type="Gene3D" id="1.10.150.130">
    <property type="match status" value="1"/>
</dbReference>
<evidence type="ECO:0000256" key="5">
    <source>
        <dbReference type="PROSITE-ProRule" id="PRU01248"/>
    </source>
</evidence>
<evidence type="ECO:0000259" key="6">
    <source>
        <dbReference type="PROSITE" id="PS51898"/>
    </source>
</evidence>
<dbReference type="CDD" id="cd01189">
    <property type="entry name" value="INT_ICEBs1_C_like"/>
    <property type="match status" value="1"/>
</dbReference>
<dbReference type="Proteomes" id="UP000811492">
    <property type="component" value="Unassembled WGS sequence"/>
</dbReference>
<evidence type="ECO:0000259" key="7">
    <source>
        <dbReference type="PROSITE" id="PS51900"/>
    </source>
</evidence>
<dbReference type="Pfam" id="PF00589">
    <property type="entry name" value="Phage_integrase"/>
    <property type="match status" value="1"/>
</dbReference>
<dbReference type="PROSITE" id="PS51898">
    <property type="entry name" value="TYR_RECOMBINASE"/>
    <property type="match status" value="1"/>
</dbReference>
<dbReference type="SUPFAM" id="SSF56349">
    <property type="entry name" value="DNA breaking-rejoining enzymes"/>
    <property type="match status" value="1"/>
</dbReference>
<comment type="similarity">
    <text evidence="1">Belongs to the 'phage' integrase family.</text>
</comment>
<keyword evidence="3 5" id="KW-0238">DNA-binding</keyword>
<dbReference type="EMBL" id="JAFEVO010000001">
    <property type="protein sequence ID" value="MBS3182462.1"/>
    <property type="molecule type" value="Genomic_DNA"/>
</dbReference>
<keyword evidence="2" id="KW-0229">DNA integration</keyword>
<accession>A0ABS5M5M9</accession>
<dbReference type="InterPro" id="IPR050090">
    <property type="entry name" value="Tyrosine_recombinase_XerCD"/>
</dbReference>
<evidence type="ECO:0000256" key="4">
    <source>
        <dbReference type="ARBA" id="ARBA00023172"/>
    </source>
</evidence>
<dbReference type="InterPro" id="IPR010998">
    <property type="entry name" value="Integrase_recombinase_N"/>
</dbReference>
<keyword evidence="9" id="KW-1185">Reference proteome</keyword>
<organism evidence="8 9">
    <name type="scientific">Leucobacter manosquensis</name>
    <dbReference type="NCBI Taxonomy" id="2810611"/>
    <lineage>
        <taxon>Bacteria</taxon>
        <taxon>Bacillati</taxon>
        <taxon>Actinomycetota</taxon>
        <taxon>Actinomycetes</taxon>
        <taxon>Micrococcales</taxon>
        <taxon>Microbacteriaceae</taxon>
        <taxon>Leucobacter</taxon>
    </lineage>
</organism>
<evidence type="ECO:0000313" key="8">
    <source>
        <dbReference type="EMBL" id="MBS3182462.1"/>
    </source>
</evidence>
<dbReference type="Gene3D" id="1.10.443.10">
    <property type="entry name" value="Intergrase catalytic core"/>
    <property type="match status" value="1"/>
</dbReference>
<dbReference type="InterPro" id="IPR044068">
    <property type="entry name" value="CB"/>
</dbReference>
<dbReference type="InterPro" id="IPR002104">
    <property type="entry name" value="Integrase_catalytic"/>
</dbReference>
<evidence type="ECO:0000256" key="3">
    <source>
        <dbReference type="ARBA" id="ARBA00023125"/>
    </source>
</evidence>
<proteinExistence type="inferred from homology"/>
<dbReference type="PANTHER" id="PTHR30349">
    <property type="entry name" value="PHAGE INTEGRASE-RELATED"/>
    <property type="match status" value="1"/>
</dbReference>
<dbReference type="InterPro" id="IPR004107">
    <property type="entry name" value="Integrase_SAM-like_N"/>
</dbReference>